<gene>
    <name evidence="7" type="ordered locus">Nitsa_1917</name>
</gene>
<dbReference type="InterPro" id="IPR000962">
    <property type="entry name" value="Znf_DskA_TraR"/>
</dbReference>
<dbReference type="RefSeq" id="WP_013554846.1">
    <property type="nucleotide sequence ID" value="NC_014935.1"/>
</dbReference>
<keyword evidence="5" id="KW-0175">Coiled coil</keyword>
<evidence type="ECO:0000259" key="6">
    <source>
        <dbReference type="Pfam" id="PF01258"/>
    </source>
</evidence>
<dbReference type="EMBL" id="CP002452">
    <property type="protein sequence ID" value="ADV47161.1"/>
    <property type="molecule type" value="Genomic_DNA"/>
</dbReference>
<dbReference type="PANTHER" id="PTHR33823">
    <property type="entry name" value="RNA POLYMERASE-BINDING TRANSCRIPTION FACTOR DKSA-RELATED"/>
    <property type="match status" value="1"/>
</dbReference>
<reference evidence="8" key="2">
    <citation type="submission" date="2011-01" db="EMBL/GenBank/DDBJ databases">
        <title>The complete genome of Nitratifractor salsuginis DSM 16511.</title>
        <authorList>
            <consortium name="US DOE Joint Genome Institute (JGI-PGF)"/>
            <person name="Lucas S."/>
            <person name="Copeland A."/>
            <person name="Lapidus A."/>
            <person name="Bruce D."/>
            <person name="Goodwin L."/>
            <person name="Pitluck S."/>
            <person name="Kyrpides N."/>
            <person name="Mavromatis K."/>
            <person name="Ivanova N."/>
            <person name="Mikhailova N."/>
            <person name="Zeytun A."/>
            <person name="Detter J.C."/>
            <person name="Tapia R."/>
            <person name="Han C."/>
            <person name="Land M."/>
            <person name="Hauser L."/>
            <person name="Markowitz V."/>
            <person name="Cheng J.-F."/>
            <person name="Hugenholtz P."/>
            <person name="Woyke T."/>
            <person name="Wu D."/>
            <person name="Tindall B."/>
            <person name="Schuetze A."/>
            <person name="Brambilla E."/>
            <person name="Klenk H.-P."/>
            <person name="Eisen J.A."/>
        </authorList>
    </citation>
    <scope>NUCLEOTIDE SEQUENCE [LARGE SCALE GENOMIC DNA]</scope>
    <source>
        <strain evidence="8">DSM 16511 / JCM 12458 / E9I37-1</strain>
    </source>
</reference>
<dbReference type="HOGENOM" id="CLU_043144_4_3_7"/>
<reference evidence="7 8" key="1">
    <citation type="journal article" date="2011" name="Stand. Genomic Sci.">
        <title>Complete genome sequence of Nitratifractor salsuginis type strain (E9I37-1).</title>
        <authorList>
            <person name="Anderson I."/>
            <person name="Sikorski J."/>
            <person name="Zeytun A."/>
            <person name="Nolan M."/>
            <person name="Lapidus A."/>
            <person name="Lucas S."/>
            <person name="Hammon N."/>
            <person name="Deshpande S."/>
            <person name="Cheng J.F."/>
            <person name="Tapia R."/>
            <person name="Han C."/>
            <person name="Goodwin L."/>
            <person name="Pitluck S."/>
            <person name="Liolios K."/>
            <person name="Pagani I."/>
            <person name="Ivanova N."/>
            <person name="Huntemann M."/>
            <person name="Mavromatis K."/>
            <person name="Ovchinikova G."/>
            <person name="Pati A."/>
            <person name="Chen A."/>
            <person name="Palaniappan K."/>
            <person name="Land M."/>
            <person name="Hauser L."/>
            <person name="Brambilla E.M."/>
            <person name="Ngatchou-Djao O.D."/>
            <person name="Rohde M."/>
            <person name="Tindall B.J."/>
            <person name="Goker M."/>
            <person name="Detter J.C."/>
            <person name="Woyke T."/>
            <person name="Bristow J."/>
            <person name="Eisen J.A."/>
            <person name="Markowitz V."/>
            <person name="Hugenholtz P."/>
            <person name="Klenk H.P."/>
            <person name="Kyrpides N.C."/>
        </authorList>
    </citation>
    <scope>NUCLEOTIDE SEQUENCE [LARGE SCALE GENOMIC DNA]</scope>
    <source>
        <strain evidence="8">DSM 16511 / JCM 12458 / E9I37-1</strain>
    </source>
</reference>
<accession>E6X2F6</accession>
<dbReference type="Gene3D" id="1.20.120.910">
    <property type="entry name" value="DksA, coiled-coil domain"/>
    <property type="match status" value="1"/>
</dbReference>
<dbReference type="KEGG" id="nsa:Nitsa_1917"/>
<evidence type="ECO:0000313" key="7">
    <source>
        <dbReference type="EMBL" id="ADV47161.1"/>
    </source>
</evidence>
<protein>
    <submittedName>
        <fullName evidence="7">Transcriptional regulator, TraR/DksA family</fullName>
    </submittedName>
</protein>
<keyword evidence="3" id="KW-0862">Zinc</keyword>
<dbReference type="STRING" id="749222.Nitsa_1917"/>
<evidence type="ECO:0000256" key="2">
    <source>
        <dbReference type="ARBA" id="ARBA00022771"/>
    </source>
</evidence>
<evidence type="ECO:0000313" key="8">
    <source>
        <dbReference type="Proteomes" id="UP000008633"/>
    </source>
</evidence>
<keyword evidence="1" id="KW-0479">Metal-binding</keyword>
<dbReference type="InterPro" id="IPR037187">
    <property type="entry name" value="DnaK_N"/>
</dbReference>
<proteinExistence type="predicted"/>
<evidence type="ECO:0000256" key="4">
    <source>
        <dbReference type="PROSITE-ProRule" id="PRU00510"/>
    </source>
</evidence>
<dbReference type="eggNOG" id="COG1734">
    <property type="taxonomic scope" value="Bacteria"/>
</dbReference>
<organism evidence="7 8">
    <name type="scientific">Nitratifractor salsuginis (strain DSM 16511 / JCM 12458 / E9I37-1)</name>
    <dbReference type="NCBI Taxonomy" id="749222"/>
    <lineage>
        <taxon>Bacteria</taxon>
        <taxon>Pseudomonadati</taxon>
        <taxon>Campylobacterota</taxon>
        <taxon>Epsilonproteobacteria</taxon>
        <taxon>Campylobacterales</taxon>
        <taxon>Sulfurovaceae</taxon>
        <taxon>Nitratifractor</taxon>
    </lineage>
</organism>
<feature type="coiled-coil region" evidence="5">
    <location>
        <begin position="56"/>
        <end position="83"/>
    </location>
</feature>
<feature type="domain" description="Zinc finger DksA/TraR C4-type" evidence="6">
    <location>
        <begin position="83"/>
        <end position="107"/>
    </location>
</feature>
<dbReference type="OrthoDB" id="9803742at2"/>
<keyword evidence="8" id="KW-1185">Reference proteome</keyword>
<dbReference type="PROSITE" id="PS51128">
    <property type="entry name" value="ZF_DKSA_2"/>
    <property type="match status" value="1"/>
</dbReference>
<dbReference type="SUPFAM" id="SSF109635">
    <property type="entry name" value="DnaK suppressor protein DksA, alpha-hairpin domain"/>
    <property type="match status" value="1"/>
</dbReference>
<dbReference type="Pfam" id="PF01258">
    <property type="entry name" value="zf-dskA_traR"/>
    <property type="match status" value="1"/>
</dbReference>
<feature type="zinc finger region" description="dksA C4-type" evidence="4">
    <location>
        <begin position="88"/>
        <end position="112"/>
    </location>
</feature>
<sequence length="112" mass="12549">MKRNDLDLEHFKKLLEEERERLLREIDAVSNDTQALDVAASEAEDRGDISEIDAENAIDQKLLDDLKAQLEEVNAALKRIAEGTYGICEKTGKPIPVERLEAYPAARTLADV</sequence>
<dbReference type="GO" id="GO:0008270">
    <property type="term" value="F:zinc ion binding"/>
    <property type="evidence" value="ECO:0007669"/>
    <property type="project" value="UniProtKB-KW"/>
</dbReference>
<dbReference type="AlphaFoldDB" id="E6X2F6"/>
<keyword evidence="2" id="KW-0863">Zinc-finger</keyword>
<evidence type="ECO:0000256" key="1">
    <source>
        <dbReference type="ARBA" id="ARBA00022723"/>
    </source>
</evidence>
<dbReference type="PANTHER" id="PTHR33823:SF4">
    <property type="entry name" value="GENERAL STRESS PROTEIN 16O"/>
    <property type="match status" value="1"/>
</dbReference>
<evidence type="ECO:0000256" key="5">
    <source>
        <dbReference type="SAM" id="Coils"/>
    </source>
</evidence>
<dbReference type="Proteomes" id="UP000008633">
    <property type="component" value="Chromosome"/>
</dbReference>
<evidence type="ECO:0000256" key="3">
    <source>
        <dbReference type="ARBA" id="ARBA00022833"/>
    </source>
</evidence>
<name>E6X2F6_NITSE</name>